<dbReference type="Pfam" id="PF10080">
    <property type="entry name" value="FtrD-like"/>
    <property type="match status" value="1"/>
</dbReference>
<organism evidence="2 3">
    <name type="scientific">Geobacter soli</name>
    <dbReference type="NCBI Taxonomy" id="1510391"/>
    <lineage>
        <taxon>Bacteria</taxon>
        <taxon>Pseudomonadati</taxon>
        <taxon>Thermodesulfobacteriota</taxon>
        <taxon>Desulfuromonadia</taxon>
        <taxon>Geobacterales</taxon>
        <taxon>Geobacteraceae</taxon>
        <taxon>Geobacter</taxon>
    </lineage>
</organism>
<sequence length="158" mass="16426">MQTGTVKTMMKLGVVALAAVLAVAGAVTAFSLPGVGKFAKAKVAKGAVSVPLADLQDGKARFYRHSEGGRDIAFFAVKAPNGSYRVAFDACEVCFQEKKGYVQDGGFMTCRQCNKKFATDRIGEGPGGGCNPAAIPARQAGGNLVISVADIRSGARFF</sequence>
<feature type="domain" description="Membrane iron-sulfur containing protein FtrD-like" evidence="1">
    <location>
        <begin position="55"/>
        <end position="158"/>
    </location>
</feature>
<evidence type="ECO:0000313" key="2">
    <source>
        <dbReference type="EMBL" id="KIE42649.1"/>
    </source>
</evidence>
<keyword evidence="3" id="KW-1185">Reference proteome</keyword>
<evidence type="ECO:0000259" key="1">
    <source>
        <dbReference type="Pfam" id="PF10080"/>
    </source>
</evidence>
<dbReference type="EMBL" id="JXBL01000001">
    <property type="protein sequence ID" value="KIE42649.1"/>
    <property type="molecule type" value="Genomic_DNA"/>
</dbReference>
<protein>
    <recommendedName>
        <fullName evidence="1">Membrane iron-sulfur containing protein FtrD-like domain-containing protein</fullName>
    </recommendedName>
</protein>
<proteinExistence type="predicted"/>
<name>A0A0C1TP78_9BACT</name>
<accession>A0A0C1TP78</accession>
<comment type="caution">
    <text evidence="2">The sequence shown here is derived from an EMBL/GenBank/DDBJ whole genome shotgun (WGS) entry which is preliminary data.</text>
</comment>
<evidence type="ECO:0000313" key="3">
    <source>
        <dbReference type="Proteomes" id="UP000031433"/>
    </source>
</evidence>
<dbReference type="Proteomes" id="UP000031433">
    <property type="component" value="Unassembled WGS sequence"/>
</dbReference>
<gene>
    <name evidence="2" type="ORF">SE37_08420</name>
</gene>
<reference evidence="2 3" key="1">
    <citation type="submission" date="2015-01" db="EMBL/GenBank/DDBJ databases">
        <title>Genome sequence of the anaerobic bacterium Geobacter soli GSS01, a dissimilatory Fe(III) reducer from soil.</title>
        <authorList>
            <person name="Yang G."/>
            <person name="Zhou S."/>
        </authorList>
    </citation>
    <scope>NUCLEOTIDE SEQUENCE [LARGE SCALE GENOMIC DNA]</scope>
    <source>
        <strain evidence="2 3">GSS01</strain>
    </source>
</reference>
<dbReference type="InterPro" id="IPR018758">
    <property type="entry name" value="FtrD-like"/>
</dbReference>
<dbReference type="AlphaFoldDB" id="A0A0C1TP78"/>